<dbReference type="SUPFAM" id="SSF54523">
    <property type="entry name" value="Pili subunits"/>
    <property type="match status" value="1"/>
</dbReference>
<dbReference type="NCBIfam" id="TIGR02532">
    <property type="entry name" value="IV_pilin_GFxxxE"/>
    <property type="match status" value="1"/>
</dbReference>
<dbReference type="EMBL" id="JAKVTW010000012">
    <property type="protein sequence ID" value="MCH4812648.1"/>
    <property type="molecule type" value="Genomic_DNA"/>
</dbReference>
<dbReference type="Pfam" id="PF16074">
    <property type="entry name" value="PilW"/>
    <property type="match status" value="1"/>
</dbReference>
<organism evidence="2 3">
    <name type="scientific">Vreelandella neptunia</name>
    <dbReference type="NCBI Taxonomy" id="115551"/>
    <lineage>
        <taxon>Bacteria</taxon>
        <taxon>Pseudomonadati</taxon>
        <taxon>Pseudomonadota</taxon>
        <taxon>Gammaproteobacteria</taxon>
        <taxon>Oceanospirillales</taxon>
        <taxon>Halomonadaceae</taxon>
        <taxon>Vreelandella</taxon>
    </lineage>
</organism>
<evidence type="ECO:0000313" key="2">
    <source>
        <dbReference type="EMBL" id="MCH4812648.1"/>
    </source>
</evidence>
<dbReference type="InterPro" id="IPR012902">
    <property type="entry name" value="N_methyl_site"/>
</dbReference>
<name>A0ABS9S965_9GAMM</name>
<dbReference type="RefSeq" id="WP_240718950.1">
    <property type="nucleotide sequence ID" value="NZ_JAKVTW010000012.1"/>
</dbReference>
<keyword evidence="1" id="KW-1133">Transmembrane helix</keyword>
<gene>
    <name evidence="2" type="ORF">MLE19_15040</name>
</gene>
<proteinExistence type="predicted"/>
<protein>
    <submittedName>
        <fullName evidence="2">PilW family protein</fullName>
    </submittedName>
</protein>
<evidence type="ECO:0000256" key="1">
    <source>
        <dbReference type="SAM" id="Phobius"/>
    </source>
</evidence>
<keyword evidence="3" id="KW-1185">Reference proteome</keyword>
<dbReference type="Proteomes" id="UP001320609">
    <property type="component" value="Unassembled WGS sequence"/>
</dbReference>
<dbReference type="Pfam" id="PF07963">
    <property type="entry name" value="N_methyl"/>
    <property type="match status" value="1"/>
</dbReference>
<comment type="caution">
    <text evidence="2">The sequence shown here is derived from an EMBL/GenBank/DDBJ whole genome shotgun (WGS) entry which is preliminary data.</text>
</comment>
<accession>A0ABS9S965</accession>
<reference evidence="2 3" key="1">
    <citation type="submission" date="2022-03" db="EMBL/GenBank/DDBJ databases">
        <title>Genomic signatures underlying metal tolerance in selected Arctic bacterial isolates.</title>
        <authorList>
            <person name="Thomas F.A."/>
            <person name="Venkatachalam S."/>
            <person name="Krishnan K.P."/>
        </authorList>
    </citation>
    <scope>NUCLEOTIDE SEQUENCE [LARGE SCALE GENOMIC DNA]</scope>
    <source>
        <strain evidence="2 3">HM116</strain>
    </source>
</reference>
<dbReference type="InterPro" id="IPR045584">
    <property type="entry name" value="Pilin-like"/>
</dbReference>
<keyword evidence="1" id="KW-0812">Transmembrane</keyword>
<sequence length="339" mass="36580">MKKQQSGFTLVELMVAMAIGLSVVAGATQLLISSQQSYRFQTALANMQDNGRFALDTLTRELRQTAYYGACAPSQTTVHLHTTADSGTPSPALKAWRDIDSSALASTLLNPVADQDSLMFRGAPFARTGFVSESLQIDSVDNSQQLTLNRSLDNLFSNQLVLLQGLQSCDIFYNTSGVATSLQKDPTAGWQSNLAGSVSPWGKVSGLSYSAGQTVSLSALNSAFYYIGQDPDNDNAPSLMRLDLSQTTPRNEVLASHVAAMRATFLVEQAYLAADQISDAEWAEVSALRISLIVQSDQANVRPEPTTISAGNFRGDNVFNADPGRLYQAFTTTIALRNR</sequence>
<feature type="transmembrane region" description="Helical" evidence="1">
    <location>
        <begin position="7"/>
        <end position="32"/>
    </location>
</feature>
<keyword evidence="1" id="KW-0472">Membrane</keyword>
<dbReference type="InterPro" id="IPR032092">
    <property type="entry name" value="PilW"/>
</dbReference>
<evidence type="ECO:0000313" key="3">
    <source>
        <dbReference type="Proteomes" id="UP001320609"/>
    </source>
</evidence>